<evidence type="ECO:0000313" key="4">
    <source>
        <dbReference type="EMBL" id="KAH0816824.1"/>
    </source>
</evidence>
<accession>A0A8J6HLF1</accession>
<organism evidence="4 5">
    <name type="scientific">Tenebrio molitor</name>
    <name type="common">Yellow mealworm beetle</name>
    <dbReference type="NCBI Taxonomy" id="7067"/>
    <lineage>
        <taxon>Eukaryota</taxon>
        <taxon>Metazoa</taxon>
        <taxon>Ecdysozoa</taxon>
        <taxon>Arthropoda</taxon>
        <taxon>Hexapoda</taxon>
        <taxon>Insecta</taxon>
        <taxon>Pterygota</taxon>
        <taxon>Neoptera</taxon>
        <taxon>Endopterygota</taxon>
        <taxon>Coleoptera</taxon>
        <taxon>Polyphaga</taxon>
        <taxon>Cucujiformia</taxon>
        <taxon>Tenebrionidae</taxon>
        <taxon>Tenebrio</taxon>
    </lineage>
</organism>
<keyword evidence="5" id="KW-1185">Reference proteome</keyword>
<evidence type="ECO:0000313" key="5">
    <source>
        <dbReference type="Proteomes" id="UP000719412"/>
    </source>
</evidence>
<protein>
    <recommendedName>
        <fullName evidence="3">Carboxylesterase type B domain-containing protein</fullName>
    </recommendedName>
</protein>
<evidence type="ECO:0000256" key="1">
    <source>
        <dbReference type="ARBA" id="ARBA00005964"/>
    </source>
</evidence>
<evidence type="ECO:0000259" key="3">
    <source>
        <dbReference type="Pfam" id="PF00135"/>
    </source>
</evidence>
<dbReference type="EMBL" id="JABDTM020020870">
    <property type="protein sequence ID" value="KAH0816824.1"/>
    <property type="molecule type" value="Genomic_DNA"/>
</dbReference>
<dbReference type="PANTHER" id="PTHR43903">
    <property type="entry name" value="NEUROLIGIN"/>
    <property type="match status" value="1"/>
</dbReference>
<evidence type="ECO:0000256" key="2">
    <source>
        <dbReference type="ARBA" id="ARBA00023180"/>
    </source>
</evidence>
<dbReference type="Proteomes" id="UP000719412">
    <property type="component" value="Unassembled WGS sequence"/>
</dbReference>
<name>A0A8J6HLF1_TENMO</name>
<reference evidence="4" key="2">
    <citation type="submission" date="2021-08" db="EMBL/GenBank/DDBJ databases">
        <authorList>
            <person name="Eriksson T."/>
        </authorList>
    </citation>
    <scope>NUCLEOTIDE SEQUENCE</scope>
    <source>
        <strain evidence="4">Stoneville</strain>
        <tissue evidence="4">Whole head</tissue>
    </source>
</reference>
<dbReference type="InterPro" id="IPR051093">
    <property type="entry name" value="Neuroligin/BSAL"/>
</dbReference>
<dbReference type="InterPro" id="IPR029058">
    <property type="entry name" value="AB_hydrolase_fold"/>
</dbReference>
<gene>
    <name evidence="4" type="ORF">GEV33_005967</name>
</gene>
<comment type="similarity">
    <text evidence="1">Belongs to the type-B carboxylesterase/lipase family.</text>
</comment>
<proteinExistence type="inferred from homology"/>
<dbReference type="InterPro" id="IPR002018">
    <property type="entry name" value="CarbesteraseB"/>
</dbReference>
<sequence length="164" mass="17844">MNDETILGWLWTILSLASEVCTTRPSGVTSSIALISVLVPGVLFHRAILMSGSALSPWALIQEPSRYAAQVAIHANCSPELPHPHLLKCLRERPLETLLSTPVIAPEFAFAFGPSVDGVVIDTGEPPGTSDKLDRNVGMKDAVCTRKIIDRIRRRAADNEKMSM</sequence>
<dbReference type="AlphaFoldDB" id="A0A8J6HLF1"/>
<keyword evidence="2" id="KW-0325">Glycoprotein</keyword>
<dbReference type="SUPFAM" id="SSF53474">
    <property type="entry name" value="alpha/beta-Hydrolases"/>
    <property type="match status" value="1"/>
</dbReference>
<dbReference type="Pfam" id="PF00135">
    <property type="entry name" value="COesterase"/>
    <property type="match status" value="1"/>
</dbReference>
<feature type="domain" description="Carboxylesterase type B" evidence="3">
    <location>
        <begin position="42"/>
        <end position="122"/>
    </location>
</feature>
<comment type="caution">
    <text evidence="4">The sequence shown here is derived from an EMBL/GenBank/DDBJ whole genome shotgun (WGS) entry which is preliminary data.</text>
</comment>
<dbReference type="Gene3D" id="3.40.50.1820">
    <property type="entry name" value="alpha/beta hydrolase"/>
    <property type="match status" value="1"/>
</dbReference>
<reference evidence="4" key="1">
    <citation type="journal article" date="2020" name="J Insects Food Feed">
        <title>The yellow mealworm (Tenebrio molitor) genome: a resource for the emerging insects as food and feed industry.</title>
        <authorList>
            <person name="Eriksson T."/>
            <person name="Andere A."/>
            <person name="Kelstrup H."/>
            <person name="Emery V."/>
            <person name="Picard C."/>
        </authorList>
    </citation>
    <scope>NUCLEOTIDE SEQUENCE</scope>
    <source>
        <strain evidence="4">Stoneville</strain>
        <tissue evidence="4">Whole head</tissue>
    </source>
</reference>